<dbReference type="InterPro" id="IPR002994">
    <property type="entry name" value="Surf1/Shy1"/>
</dbReference>
<dbReference type="Pfam" id="PF02104">
    <property type="entry name" value="SURF1"/>
    <property type="match status" value="1"/>
</dbReference>
<sequence>MSKQIALIDHLRKPLFCLPLSGWQLRPSVGATLAVIIFLPLLVFLGSWQFEKGMLKKESQSNIDFAKQAVPASLEQALHSPPPARILSKGQFLKSFFLLDNRTRDGRVGYEVLAIWQAEDGPQATSFIGKKWLVNMGWIEKPPYTGNKNSTSATAIHQAIKPSIELPKNNQLLEAYTREWPKSFFQLGPETPDETWPRIIQNPKRELIEQLSGNQFSPMILMLSPDADFGWRRDWQRDQLPPERHFGYAVQWFLLALTLVLLWLGTALKPENDDNQNTPNSNQNGSH</sequence>
<keyword evidence="1" id="KW-0472">Membrane</keyword>
<dbReference type="Proteomes" id="UP000244906">
    <property type="component" value="Unassembled WGS sequence"/>
</dbReference>
<comment type="subcellular location">
    <subcellularLocation>
        <location evidence="1">Cell membrane</location>
        <topology evidence="1">Multi-pass membrane protein</topology>
    </subcellularLocation>
</comment>
<comment type="similarity">
    <text evidence="1">Belongs to the SURF1 family.</text>
</comment>
<dbReference type="AlphaFoldDB" id="A0A2V1H5E5"/>
<evidence type="ECO:0000313" key="2">
    <source>
        <dbReference type="EMBL" id="PVZ72427.1"/>
    </source>
</evidence>
<proteinExistence type="inferred from homology"/>
<dbReference type="EMBL" id="QDDL01000001">
    <property type="protein sequence ID" value="PVZ72427.1"/>
    <property type="molecule type" value="Genomic_DNA"/>
</dbReference>
<comment type="caution">
    <text evidence="2">The sequence shown here is derived from an EMBL/GenBank/DDBJ whole genome shotgun (WGS) entry which is preliminary data.</text>
</comment>
<dbReference type="CDD" id="cd06662">
    <property type="entry name" value="SURF1"/>
    <property type="match status" value="1"/>
</dbReference>
<evidence type="ECO:0000256" key="1">
    <source>
        <dbReference type="RuleBase" id="RU363076"/>
    </source>
</evidence>
<dbReference type="RefSeq" id="WP_116686013.1">
    <property type="nucleotide sequence ID" value="NZ_CAWNYD010000001.1"/>
</dbReference>
<dbReference type="GO" id="GO:0005886">
    <property type="term" value="C:plasma membrane"/>
    <property type="evidence" value="ECO:0007669"/>
    <property type="project" value="UniProtKB-SubCell"/>
</dbReference>
<feature type="transmembrane region" description="Helical" evidence="1">
    <location>
        <begin position="246"/>
        <end position="265"/>
    </location>
</feature>
<keyword evidence="1" id="KW-1133">Transmembrane helix</keyword>
<accession>A0A2V1H5E5</accession>
<protein>
    <recommendedName>
        <fullName evidence="1">SURF1-like protein</fullName>
    </recommendedName>
</protein>
<keyword evidence="1" id="KW-0812">Transmembrane</keyword>
<feature type="transmembrane region" description="Helical" evidence="1">
    <location>
        <begin position="28"/>
        <end position="48"/>
    </location>
</feature>
<dbReference type="PROSITE" id="PS50895">
    <property type="entry name" value="SURF1"/>
    <property type="match status" value="1"/>
</dbReference>
<keyword evidence="3" id="KW-1185">Reference proteome</keyword>
<gene>
    <name evidence="2" type="ORF">DC094_05330</name>
</gene>
<reference evidence="2 3" key="1">
    <citation type="submission" date="2018-04" db="EMBL/GenBank/DDBJ databases">
        <title>Thalassorhabdus spongiae gen. nov., sp. nov., isolated from a marine sponge in South-West Iceland.</title>
        <authorList>
            <person name="Knobloch S."/>
            <person name="Daussin A."/>
            <person name="Johannsson R."/>
            <person name="Marteinsson V.T."/>
        </authorList>
    </citation>
    <scope>NUCLEOTIDE SEQUENCE [LARGE SCALE GENOMIC DNA]</scope>
    <source>
        <strain evidence="2 3">Hp12</strain>
    </source>
</reference>
<name>A0A2V1H5E5_9GAMM</name>
<evidence type="ECO:0000313" key="3">
    <source>
        <dbReference type="Proteomes" id="UP000244906"/>
    </source>
</evidence>
<organism evidence="2 3">
    <name type="scientific">Pelagibaculum spongiae</name>
    <dbReference type="NCBI Taxonomy" id="2080658"/>
    <lineage>
        <taxon>Bacteria</taxon>
        <taxon>Pseudomonadati</taxon>
        <taxon>Pseudomonadota</taxon>
        <taxon>Gammaproteobacteria</taxon>
        <taxon>Oceanospirillales</taxon>
        <taxon>Pelagibaculum</taxon>
    </lineage>
</organism>
<dbReference type="OrthoDB" id="9789940at2"/>
<keyword evidence="1" id="KW-1003">Cell membrane</keyword>